<gene>
    <name evidence="1" type="ORF">HBF26_17215</name>
</gene>
<comment type="caution">
    <text evidence="1">The sequence shown here is derived from an EMBL/GenBank/DDBJ whole genome shotgun (WGS) entry which is preliminary data.</text>
</comment>
<dbReference type="EMBL" id="JAAQQR010000010">
    <property type="protein sequence ID" value="NID06638.1"/>
    <property type="molecule type" value="Genomic_DNA"/>
</dbReference>
<evidence type="ECO:0000313" key="2">
    <source>
        <dbReference type="Proteomes" id="UP001429601"/>
    </source>
</evidence>
<proteinExistence type="predicted"/>
<keyword evidence="2" id="KW-1185">Reference proteome</keyword>
<name>A0ABX0Q7V0_9GAMM</name>
<dbReference type="Proteomes" id="UP001429601">
    <property type="component" value="Unassembled WGS sequence"/>
</dbReference>
<dbReference type="RefSeq" id="WP_167129217.1">
    <property type="nucleotide sequence ID" value="NZ_JAAQQR010000010.1"/>
</dbReference>
<accession>A0ABX0Q7V0</accession>
<reference evidence="1 2" key="1">
    <citation type="journal article" date="2011" name="Curr. Microbiol.">
        <title>Luteibacter jiangsuensis sp. nov.: a methamidophos-degrading bacterium isolated from a methamidophos-manufacturing factory.</title>
        <authorList>
            <person name="Wang L."/>
            <person name="Wang G.L."/>
            <person name="Li S.P."/>
            <person name="Jiang J.D."/>
        </authorList>
    </citation>
    <scope>NUCLEOTIDE SEQUENCE [LARGE SCALE GENOMIC DNA]</scope>
    <source>
        <strain evidence="1 2">CGMCC 1.10133</strain>
    </source>
</reference>
<sequence>MKTSGEWLDILEHSWREAMETHGGPEQTRDEFLSMHVFGFTTYDGDQDATLAARAVDVCRAISAKATYEYINRSQEDYTWYLVMCNMPFFSQAISWGTSIRGAWWSAPYDSRGHRPIKLDSCGIYDGDEQLLGLEFTTAEWEVFIEAVIDFASAT</sequence>
<evidence type="ECO:0000313" key="1">
    <source>
        <dbReference type="EMBL" id="NID06638.1"/>
    </source>
</evidence>
<organism evidence="1 2">
    <name type="scientific">Luteibacter jiangsuensis</name>
    <dbReference type="NCBI Taxonomy" id="637577"/>
    <lineage>
        <taxon>Bacteria</taxon>
        <taxon>Pseudomonadati</taxon>
        <taxon>Pseudomonadota</taxon>
        <taxon>Gammaproteobacteria</taxon>
        <taxon>Lysobacterales</taxon>
        <taxon>Rhodanobacteraceae</taxon>
        <taxon>Luteibacter</taxon>
    </lineage>
</organism>
<protein>
    <submittedName>
        <fullName evidence="1">Uncharacterized protein</fullName>
    </submittedName>
</protein>